<dbReference type="STRING" id="239498.AXK60_22715"/>
<reference evidence="2" key="1">
    <citation type="submission" date="2016-02" db="EMBL/GenBank/DDBJ databases">
        <authorList>
            <person name="Wen L."/>
            <person name="He K."/>
            <person name="Yang H."/>
        </authorList>
    </citation>
    <scope>NUCLEOTIDE SEQUENCE [LARGE SCALE GENOMIC DNA]</scope>
    <source>
        <strain evidence="2">JCM 15929</strain>
    </source>
</reference>
<dbReference type="AlphaFoldDB" id="A0A138AU30"/>
<dbReference type="RefSeq" id="WP_068570355.1">
    <property type="nucleotide sequence ID" value="NZ_LSRF01000009.1"/>
</dbReference>
<accession>A0A138AU30</accession>
<dbReference type="Proteomes" id="UP000070258">
    <property type="component" value="Unassembled WGS sequence"/>
</dbReference>
<comment type="caution">
    <text evidence="1">The sequence shown here is derived from an EMBL/GenBank/DDBJ whole genome shotgun (WGS) entry which is preliminary data.</text>
</comment>
<evidence type="ECO:0000313" key="2">
    <source>
        <dbReference type="Proteomes" id="UP000070258"/>
    </source>
</evidence>
<dbReference type="EMBL" id="LSRF01000009">
    <property type="protein sequence ID" value="KXP13919.1"/>
    <property type="molecule type" value="Genomic_DNA"/>
</dbReference>
<sequence>MSLRRFVTKSELTEQLPALADHIWSAAAPTRDEHGVETPSADPIFAGTFVPAEGGMEAEINITRIIARLDAFKAELRKVR</sequence>
<organism evidence="1 2">
    <name type="scientific">Tsukamurella pseudospumae</name>
    <dbReference type="NCBI Taxonomy" id="239498"/>
    <lineage>
        <taxon>Bacteria</taxon>
        <taxon>Bacillati</taxon>
        <taxon>Actinomycetota</taxon>
        <taxon>Actinomycetes</taxon>
        <taxon>Mycobacteriales</taxon>
        <taxon>Tsukamurellaceae</taxon>
        <taxon>Tsukamurella</taxon>
    </lineage>
</organism>
<name>A0A138AU30_9ACTN</name>
<evidence type="ECO:0000313" key="1">
    <source>
        <dbReference type="EMBL" id="KXP13919.1"/>
    </source>
</evidence>
<protein>
    <submittedName>
        <fullName evidence="1">Uncharacterized protein</fullName>
    </submittedName>
</protein>
<gene>
    <name evidence="1" type="ORF">AXK60_22715</name>
</gene>
<proteinExistence type="predicted"/>